<gene>
    <name evidence="3" type="ORF">SAY86_015094</name>
</gene>
<dbReference type="Proteomes" id="UP001346149">
    <property type="component" value="Unassembled WGS sequence"/>
</dbReference>
<dbReference type="EMBL" id="JAXQNO010000022">
    <property type="protein sequence ID" value="KAK4767344.1"/>
    <property type="molecule type" value="Genomic_DNA"/>
</dbReference>
<feature type="domain" description="HMA" evidence="2">
    <location>
        <begin position="24"/>
        <end position="87"/>
    </location>
</feature>
<dbReference type="PROSITE" id="PS50846">
    <property type="entry name" value="HMA_2"/>
    <property type="match status" value="2"/>
</dbReference>
<feature type="compositionally biased region" description="Basic and acidic residues" evidence="1">
    <location>
        <begin position="271"/>
        <end position="308"/>
    </location>
</feature>
<evidence type="ECO:0000259" key="2">
    <source>
        <dbReference type="PROSITE" id="PS50846"/>
    </source>
</evidence>
<dbReference type="PANTHER" id="PTHR46413:SF1">
    <property type="entry name" value="HEAVY METAL-ASSOCIATED ISOPRENYLATED PLANT PROTEIN 6"/>
    <property type="match status" value="1"/>
</dbReference>
<dbReference type="InterPro" id="IPR044594">
    <property type="entry name" value="HIPP01/3/5/6"/>
</dbReference>
<dbReference type="Gene3D" id="3.30.70.100">
    <property type="match status" value="2"/>
</dbReference>
<dbReference type="SUPFAM" id="SSF55008">
    <property type="entry name" value="HMA, heavy metal-associated domain"/>
    <property type="match status" value="2"/>
</dbReference>
<accession>A0AAN7QGY0</accession>
<feature type="region of interest" description="Disordered" evidence="1">
    <location>
        <begin position="186"/>
        <end position="308"/>
    </location>
</feature>
<proteinExistence type="predicted"/>
<feature type="compositionally biased region" description="Basic and acidic residues" evidence="1">
    <location>
        <begin position="95"/>
        <end position="123"/>
    </location>
</feature>
<feature type="domain" description="HMA" evidence="2">
    <location>
        <begin position="125"/>
        <end position="196"/>
    </location>
</feature>
<feature type="compositionally biased region" description="Basic and acidic residues" evidence="1">
    <location>
        <begin position="1"/>
        <end position="23"/>
    </location>
</feature>
<dbReference type="GO" id="GO:0046872">
    <property type="term" value="F:metal ion binding"/>
    <property type="evidence" value="ECO:0007669"/>
    <property type="project" value="InterPro"/>
</dbReference>
<dbReference type="InterPro" id="IPR036163">
    <property type="entry name" value="HMA_dom_sf"/>
</dbReference>
<feature type="region of interest" description="Disordered" evidence="1">
    <location>
        <begin position="84"/>
        <end position="124"/>
    </location>
</feature>
<evidence type="ECO:0000313" key="3">
    <source>
        <dbReference type="EMBL" id="KAK4767344.1"/>
    </source>
</evidence>
<feature type="compositionally biased region" description="Basic and acidic residues" evidence="1">
    <location>
        <begin position="196"/>
        <end position="264"/>
    </location>
</feature>
<reference evidence="3 4" key="1">
    <citation type="journal article" date="2023" name="Hortic Res">
        <title>Pangenome of water caltrop reveals structural variations and asymmetric subgenome divergence after allopolyploidization.</title>
        <authorList>
            <person name="Zhang X."/>
            <person name="Chen Y."/>
            <person name="Wang L."/>
            <person name="Yuan Y."/>
            <person name="Fang M."/>
            <person name="Shi L."/>
            <person name="Lu R."/>
            <person name="Comes H.P."/>
            <person name="Ma Y."/>
            <person name="Chen Y."/>
            <person name="Huang G."/>
            <person name="Zhou Y."/>
            <person name="Zheng Z."/>
            <person name="Qiu Y."/>
        </authorList>
    </citation>
    <scope>NUCLEOTIDE SEQUENCE [LARGE SCALE GENOMIC DNA]</scope>
    <source>
        <strain evidence="3">F231</strain>
    </source>
</reference>
<feature type="region of interest" description="Disordered" evidence="1">
    <location>
        <begin position="1"/>
        <end position="25"/>
    </location>
</feature>
<dbReference type="InterPro" id="IPR006121">
    <property type="entry name" value="HMA_dom"/>
</dbReference>
<comment type="caution">
    <text evidence="3">The sequence shown here is derived from an EMBL/GenBank/DDBJ whole genome shotgun (WGS) entry which is preliminary data.</text>
</comment>
<evidence type="ECO:0000256" key="1">
    <source>
        <dbReference type="SAM" id="MobiDB-lite"/>
    </source>
</evidence>
<evidence type="ECO:0000313" key="4">
    <source>
        <dbReference type="Proteomes" id="UP001346149"/>
    </source>
</evidence>
<dbReference type="Pfam" id="PF00403">
    <property type="entry name" value="HMA"/>
    <property type="match status" value="2"/>
</dbReference>
<organism evidence="3 4">
    <name type="scientific">Trapa natans</name>
    <name type="common">Water chestnut</name>
    <dbReference type="NCBI Taxonomy" id="22666"/>
    <lineage>
        <taxon>Eukaryota</taxon>
        <taxon>Viridiplantae</taxon>
        <taxon>Streptophyta</taxon>
        <taxon>Embryophyta</taxon>
        <taxon>Tracheophyta</taxon>
        <taxon>Spermatophyta</taxon>
        <taxon>Magnoliopsida</taxon>
        <taxon>eudicotyledons</taxon>
        <taxon>Gunneridae</taxon>
        <taxon>Pentapetalae</taxon>
        <taxon>rosids</taxon>
        <taxon>malvids</taxon>
        <taxon>Myrtales</taxon>
        <taxon>Lythraceae</taxon>
        <taxon>Trapa</taxon>
    </lineage>
</organism>
<dbReference type="AlphaFoldDB" id="A0AAN7QGY0"/>
<dbReference type="PANTHER" id="PTHR46413">
    <property type="entry name" value="HEAVY METAL-ASSOCIATED ISOPRENYLATED PLANT PROTEIN 6"/>
    <property type="match status" value="1"/>
</dbReference>
<protein>
    <recommendedName>
        <fullName evidence="2">HMA domain-containing protein</fullName>
    </recommendedName>
</protein>
<name>A0AAN7QGY0_TRANT</name>
<keyword evidence="4" id="KW-1185">Reference proteome</keyword>
<dbReference type="CDD" id="cd00371">
    <property type="entry name" value="HMA"/>
    <property type="match status" value="1"/>
</dbReference>
<sequence length="391" mass="42822">MGEQVEGAKNEGEKKAAPKKDDGNATVVLRMDMHCQGCAKKVRRAVRNFEGVEDVKVDSSNKKITLTGKVDAVKIKERLEEKTRKKVDIISPPPNKEDAAPAGDKKPDEKKPAEEKKEEDKKPKQVTVILKIRLHCDGCINKIKKVILKIKGVDAVSVEAGEDLVTVTGTMDVKELSPYLTQKLKRTVSVVPPPPAKKDDAGGDKKDAKDSGGEVKKDEKEPGGEDKKEAKTSDDDKKVEKESGGDEKDSKESGAGDKKEESKEAPPAPVAEEKKEDGDGGKKDGGDGGAEKSKEVKAEEVRPPKMEVSKLEYHGYYSQPSYLHDPGQSNFYQHSYAVEPYGYHGGYAAPPLPYPVMINEGYPHYPLYPVDPRLHAPQMFSDENPNACSVM</sequence>